<gene>
    <name evidence="2" type="ORF">WT27_07300</name>
</gene>
<dbReference type="Proteomes" id="UP000062317">
    <property type="component" value="Unassembled WGS sequence"/>
</dbReference>
<dbReference type="Gene3D" id="3.10.180.10">
    <property type="entry name" value="2,3-Dihydroxybiphenyl 1,2-Dioxygenase, domain 1"/>
    <property type="match status" value="1"/>
</dbReference>
<comment type="caution">
    <text evidence="2">The sequence shown here is derived from an EMBL/GenBank/DDBJ whole genome shotgun (WGS) entry which is preliminary data.</text>
</comment>
<dbReference type="InterPro" id="IPR004360">
    <property type="entry name" value="Glyas_Fos-R_dOase_dom"/>
</dbReference>
<dbReference type="PROSITE" id="PS51819">
    <property type="entry name" value="VOC"/>
    <property type="match status" value="1"/>
</dbReference>
<dbReference type="Pfam" id="PF00903">
    <property type="entry name" value="Glyoxalase"/>
    <property type="match status" value="1"/>
</dbReference>
<evidence type="ECO:0000313" key="3">
    <source>
        <dbReference type="Proteomes" id="UP000062317"/>
    </source>
</evidence>
<keyword evidence="3" id="KW-1185">Reference proteome</keyword>
<accession>A0A105VCI1</accession>
<dbReference type="SUPFAM" id="SSF54593">
    <property type="entry name" value="Glyoxalase/Bleomycin resistance protein/Dihydroxybiphenyl dioxygenase"/>
    <property type="match status" value="1"/>
</dbReference>
<name>A0A105VCI1_9BURK</name>
<proteinExistence type="predicted"/>
<organism evidence="2 3">
    <name type="scientific">Burkholderia territorii</name>
    <dbReference type="NCBI Taxonomy" id="1503055"/>
    <lineage>
        <taxon>Bacteria</taxon>
        <taxon>Pseudomonadati</taxon>
        <taxon>Pseudomonadota</taxon>
        <taxon>Betaproteobacteria</taxon>
        <taxon>Burkholderiales</taxon>
        <taxon>Burkholderiaceae</taxon>
        <taxon>Burkholderia</taxon>
        <taxon>Burkholderia cepacia complex</taxon>
    </lineage>
</organism>
<dbReference type="CDD" id="cd08350">
    <property type="entry name" value="BLMT_like"/>
    <property type="match status" value="1"/>
</dbReference>
<feature type="domain" description="VOC" evidence="1">
    <location>
        <begin position="3"/>
        <end position="119"/>
    </location>
</feature>
<dbReference type="InterPro" id="IPR029068">
    <property type="entry name" value="Glyas_Bleomycin-R_OHBP_Dase"/>
</dbReference>
<protein>
    <submittedName>
        <fullName evidence="2">Bleomycin resistance protein</fullName>
    </submittedName>
</protein>
<dbReference type="AlphaFoldDB" id="A0A105VCI1"/>
<reference evidence="2 3" key="1">
    <citation type="submission" date="2015-11" db="EMBL/GenBank/DDBJ databases">
        <title>Expanding the genomic diversity of Burkholderia species for the development of highly accurate diagnostics.</title>
        <authorList>
            <person name="Sahl J."/>
            <person name="Keim P."/>
            <person name="Wagner D."/>
        </authorList>
    </citation>
    <scope>NUCLEOTIDE SEQUENCE [LARGE SCALE GENOMIC DNA]</scope>
    <source>
        <strain evidence="2 3">MSMB1301WGS</strain>
    </source>
</reference>
<dbReference type="InterPro" id="IPR037523">
    <property type="entry name" value="VOC_core"/>
</dbReference>
<dbReference type="RefSeq" id="WP_060107136.1">
    <property type="nucleotide sequence ID" value="NZ_LPEQ01000089.1"/>
</dbReference>
<evidence type="ECO:0000259" key="1">
    <source>
        <dbReference type="PROSITE" id="PS51819"/>
    </source>
</evidence>
<dbReference type="EMBL" id="LPEQ01000089">
    <property type="protein sequence ID" value="KVV45310.1"/>
    <property type="molecule type" value="Genomic_DNA"/>
</dbReference>
<evidence type="ECO:0000313" key="2">
    <source>
        <dbReference type="EMBL" id="KVV45310.1"/>
    </source>
</evidence>
<sequence length="121" mass="13496">MADFASPNLPSRNFEATSLFYAKLGFVETWRDDGWMILRRGGLLLEFFLHPGLDPATSWFSCCFRLADVAAFFDEVLAAGVPEQATGWPRAHRPKHEAWGGRVGALIDPDGSLIRLIQTDD</sequence>